<keyword evidence="8" id="KW-1185">Reference proteome</keyword>
<dbReference type="GO" id="GO:0006353">
    <property type="term" value="P:DNA-templated transcription termination"/>
    <property type="evidence" value="ECO:0007669"/>
    <property type="project" value="UniProtKB-UniRule"/>
</dbReference>
<evidence type="ECO:0000256" key="4">
    <source>
        <dbReference type="HAMAP-Rule" id="MF_00948"/>
    </source>
</evidence>
<reference evidence="7 8" key="1">
    <citation type="submission" date="2020-01" db="EMBL/GenBank/DDBJ databases">
        <title>Complete genome sequence of Mycoplasma felis strain Myco-2.</title>
        <authorList>
            <person name="Kinoshita Y."/>
            <person name="Niwa H."/>
            <person name="Uchida-Fujii E."/>
            <person name="Nukada T."/>
        </authorList>
    </citation>
    <scope>NUCLEOTIDE SEQUENCE [LARGE SCALE GENOMIC DNA]</scope>
    <source>
        <strain evidence="7 8">Myco-2</strain>
    </source>
</reference>
<dbReference type="InterPro" id="IPR001062">
    <property type="entry name" value="Transcrpt_antiterm_NusG"/>
</dbReference>
<dbReference type="HAMAP" id="MF_00948">
    <property type="entry name" value="NusG"/>
    <property type="match status" value="1"/>
</dbReference>
<keyword evidence="2 4" id="KW-0805">Transcription regulation</keyword>
<dbReference type="SUPFAM" id="SSF50104">
    <property type="entry name" value="Translation proteins SH3-like domain"/>
    <property type="match status" value="1"/>
</dbReference>
<dbReference type="PANTHER" id="PTHR30265">
    <property type="entry name" value="RHO-INTERACTING TRANSCRIPTION TERMINATION FACTOR NUSG"/>
    <property type="match status" value="1"/>
</dbReference>
<dbReference type="InterPro" id="IPR036735">
    <property type="entry name" value="NGN_dom_sf"/>
</dbReference>
<dbReference type="InterPro" id="IPR014722">
    <property type="entry name" value="Rib_uL2_dom2"/>
</dbReference>
<comment type="similarity">
    <text evidence="4">Belongs to the NusG family.</text>
</comment>
<evidence type="ECO:0000256" key="5">
    <source>
        <dbReference type="NCBIfam" id="TIGR01956"/>
    </source>
</evidence>
<dbReference type="GO" id="GO:0032784">
    <property type="term" value="P:regulation of DNA-templated transcription elongation"/>
    <property type="evidence" value="ECO:0007669"/>
    <property type="project" value="InterPro"/>
</dbReference>
<dbReference type="Proteomes" id="UP000464317">
    <property type="component" value="Chromosome"/>
</dbReference>
<dbReference type="CDD" id="cd09891">
    <property type="entry name" value="NGN_Bact_1"/>
    <property type="match status" value="1"/>
</dbReference>
<feature type="domain" description="NusG-like N-terminal" evidence="6">
    <location>
        <begin position="3"/>
        <end position="129"/>
    </location>
</feature>
<keyword evidence="1 4" id="KW-0889">Transcription antitermination</keyword>
<gene>
    <name evidence="4 7" type="primary">nusG</name>
    <name evidence="7" type="ORF">JPM2_4320</name>
</gene>
<dbReference type="InterPro" id="IPR047050">
    <property type="entry name" value="NGN"/>
</dbReference>
<dbReference type="GO" id="GO:0031564">
    <property type="term" value="P:transcription antitermination"/>
    <property type="evidence" value="ECO:0007669"/>
    <property type="project" value="UniProtKB-UniRule"/>
</dbReference>
<dbReference type="RefSeq" id="WP_161553190.1">
    <property type="nucleotide sequence ID" value="NZ_AP022325.1"/>
</dbReference>
<keyword evidence="3 4" id="KW-0804">Transcription</keyword>
<dbReference type="InterPro" id="IPR043425">
    <property type="entry name" value="NusG-like"/>
</dbReference>
<dbReference type="InterPro" id="IPR006645">
    <property type="entry name" value="NGN-like_dom"/>
</dbReference>
<organism evidence="7 8">
    <name type="scientific">Mycoplasmopsis felis</name>
    <dbReference type="NCBI Taxonomy" id="33923"/>
    <lineage>
        <taxon>Bacteria</taxon>
        <taxon>Bacillati</taxon>
        <taxon>Mycoplasmatota</taxon>
        <taxon>Mycoplasmoidales</taxon>
        <taxon>Metamycoplasmataceae</taxon>
        <taxon>Mycoplasmopsis</taxon>
    </lineage>
</organism>
<evidence type="ECO:0000256" key="1">
    <source>
        <dbReference type="ARBA" id="ARBA00022814"/>
    </source>
</evidence>
<evidence type="ECO:0000313" key="7">
    <source>
        <dbReference type="EMBL" id="BBU47739.1"/>
    </source>
</evidence>
<evidence type="ECO:0000256" key="2">
    <source>
        <dbReference type="ARBA" id="ARBA00023015"/>
    </source>
</evidence>
<dbReference type="SUPFAM" id="SSF82679">
    <property type="entry name" value="N-utilization substance G protein NusG, N-terminal domain"/>
    <property type="match status" value="1"/>
</dbReference>
<accession>A0A809SEB0</accession>
<dbReference type="Pfam" id="PF02357">
    <property type="entry name" value="NusG"/>
    <property type="match status" value="1"/>
</dbReference>
<dbReference type="Gene3D" id="2.30.30.30">
    <property type="match status" value="1"/>
</dbReference>
<dbReference type="EMBL" id="AP022325">
    <property type="protein sequence ID" value="BBU47739.1"/>
    <property type="molecule type" value="Genomic_DNA"/>
</dbReference>
<evidence type="ECO:0000256" key="3">
    <source>
        <dbReference type="ARBA" id="ARBA00023163"/>
    </source>
</evidence>
<dbReference type="InterPro" id="IPR008991">
    <property type="entry name" value="Translation_prot_SH3-like_sf"/>
</dbReference>
<dbReference type="Gene3D" id="3.30.70.940">
    <property type="entry name" value="NusG, N-terminal domain"/>
    <property type="match status" value="1"/>
</dbReference>
<dbReference type="GO" id="GO:0006354">
    <property type="term" value="P:DNA-templated transcription elongation"/>
    <property type="evidence" value="ECO:0007669"/>
    <property type="project" value="UniProtKB-UniRule"/>
</dbReference>
<evidence type="ECO:0000259" key="6">
    <source>
        <dbReference type="SMART" id="SM00738"/>
    </source>
</evidence>
<name>A0A809SEB0_9BACT</name>
<protein>
    <recommendedName>
        <fullName evidence="4 5">Transcription termination/antitermination protein NusG</fullName>
    </recommendedName>
</protein>
<dbReference type="InterPro" id="IPR010216">
    <property type="entry name" value="Transcrpt_antiterm_NusG_myco"/>
</dbReference>
<proteinExistence type="inferred from homology"/>
<keyword evidence="4" id="KW-0806">Transcription termination</keyword>
<dbReference type="PANTHER" id="PTHR30265:SF4">
    <property type="entry name" value="KOW MOTIF FAMILY PROTEIN, EXPRESSED"/>
    <property type="match status" value="1"/>
</dbReference>
<sequence length="201" mass="22925">MNNFKWYMISTVRGKEKQVLESLNNRIVAENLTHDFDLNAIQDTGAFKMFLRPSLTAKENEKRLNGLDYTTSYINLYPGYIFVKMHMSDPAWFLIRNTQYVTGLVGSSGKGAKPTPVSSLEIKKMFKKEEQAAIDFQNGENNFGYTKGDILEIIEGSYKGWNGIVNSVNHKNKTIIMTVEKYGQKIEVEISITSVRFAENE</sequence>
<comment type="function">
    <text evidence="4">Participates in transcription elongation, termination and antitermination.</text>
</comment>
<dbReference type="KEGG" id="mfel:JPM2_4320"/>
<dbReference type="AlphaFoldDB" id="A0A809SEB0"/>
<dbReference type="SMART" id="SM00738">
    <property type="entry name" value="NGN"/>
    <property type="match status" value="1"/>
</dbReference>
<evidence type="ECO:0000313" key="8">
    <source>
        <dbReference type="Proteomes" id="UP000464317"/>
    </source>
</evidence>
<dbReference type="NCBIfam" id="TIGR01956">
    <property type="entry name" value="NusG_myco"/>
    <property type="match status" value="1"/>
</dbReference>